<evidence type="ECO:0000313" key="2">
    <source>
        <dbReference type="Proteomes" id="UP001519460"/>
    </source>
</evidence>
<keyword evidence="2" id="KW-1185">Reference proteome</keyword>
<accession>A0ABD0LU49</accession>
<sequence length="114" mass="12965">MRQGLIVPELSKEWEKNIHTRKQRRLNIFLWYTCTPLFRYAAYLPAQSCRQQDLTDYSLPGKRALKMRTGDKSDPSKVSPAFQSSLTTCRDKVKVVVGETKAQSGCLLSVTSLP</sequence>
<proteinExistence type="predicted"/>
<gene>
    <name evidence="1" type="ORF">BaRGS_00005638</name>
</gene>
<dbReference type="EMBL" id="JACVVK020000022">
    <property type="protein sequence ID" value="KAK7503012.1"/>
    <property type="molecule type" value="Genomic_DNA"/>
</dbReference>
<dbReference type="Proteomes" id="UP001519460">
    <property type="component" value="Unassembled WGS sequence"/>
</dbReference>
<protein>
    <submittedName>
        <fullName evidence="1">Uncharacterized protein</fullName>
    </submittedName>
</protein>
<dbReference type="AlphaFoldDB" id="A0ABD0LU49"/>
<reference evidence="1 2" key="1">
    <citation type="journal article" date="2023" name="Sci. Data">
        <title>Genome assembly of the Korean intertidal mud-creeper Batillaria attramentaria.</title>
        <authorList>
            <person name="Patra A.K."/>
            <person name="Ho P.T."/>
            <person name="Jun S."/>
            <person name="Lee S.J."/>
            <person name="Kim Y."/>
            <person name="Won Y.J."/>
        </authorList>
    </citation>
    <scope>NUCLEOTIDE SEQUENCE [LARGE SCALE GENOMIC DNA]</scope>
    <source>
        <strain evidence="1">Wonlab-2016</strain>
    </source>
</reference>
<organism evidence="1 2">
    <name type="scientific">Batillaria attramentaria</name>
    <dbReference type="NCBI Taxonomy" id="370345"/>
    <lineage>
        <taxon>Eukaryota</taxon>
        <taxon>Metazoa</taxon>
        <taxon>Spiralia</taxon>
        <taxon>Lophotrochozoa</taxon>
        <taxon>Mollusca</taxon>
        <taxon>Gastropoda</taxon>
        <taxon>Caenogastropoda</taxon>
        <taxon>Sorbeoconcha</taxon>
        <taxon>Cerithioidea</taxon>
        <taxon>Batillariidae</taxon>
        <taxon>Batillaria</taxon>
    </lineage>
</organism>
<name>A0ABD0LU49_9CAEN</name>
<evidence type="ECO:0000313" key="1">
    <source>
        <dbReference type="EMBL" id="KAK7503012.1"/>
    </source>
</evidence>
<comment type="caution">
    <text evidence="1">The sequence shown here is derived from an EMBL/GenBank/DDBJ whole genome shotgun (WGS) entry which is preliminary data.</text>
</comment>